<keyword evidence="2" id="KW-1185">Reference proteome</keyword>
<evidence type="ECO:0000313" key="2">
    <source>
        <dbReference type="Proteomes" id="UP000324222"/>
    </source>
</evidence>
<dbReference type="AlphaFoldDB" id="A0A5B7HIT9"/>
<proteinExistence type="predicted"/>
<dbReference type="Proteomes" id="UP000324222">
    <property type="component" value="Unassembled WGS sequence"/>
</dbReference>
<accession>A0A5B7HIT9</accession>
<protein>
    <submittedName>
        <fullName evidence="1">Uncharacterized protein</fullName>
    </submittedName>
</protein>
<reference evidence="1 2" key="1">
    <citation type="submission" date="2019-05" db="EMBL/GenBank/DDBJ databases">
        <title>Another draft genome of Portunus trituberculatus and its Hox gene families provides insights of decapod evolution.</title>
        <authorList>
            <person name="Jeong J.-H."/>
            <person name="Song I."/>
            <person name="Kim S."/>
            <person name="Choi T."/>
            <person name="Kim D."/>
            <person name="Ryu S."/>
            <person name="Kim W."/>
        </authorList>
    </citation>
    <scope>NUCLEOTIDE SEQUENCE [LARGE SCALE GENOMIC DNA]</scope>
    <source>
        <tissue evidence="1">Muscle</tissue>
    </source>
</reference>
<evidence type="ECO:0000313" key="1">
    <source>
        <dbReference type="EMBL" id="MPC71162.1"/>
    </source>
</evidence>
<comment type="caution">
    <text evidence="1">The sequence shown here is derived from an EMBL/GenBank/DDBJ whole genome shotgun (WGS) entry which is preliminary data.</text>
</comment>
<dbReference type="EMBL" id="VSRR010032413">
    <property type="protein sequence ID" value="MPC71162.1"/>
    <property type="molecule type" value="Genomic_DNA"/>
</dbReference>
<gene>
    <name evidence="1" type="ORF">E2C01_065432</name>
</gene>
<organism evidence="1 2">
    <name type="scientific">Portunus trituberculatus</name>
    <name type="common">Swimming crab</name>
    <name type="synonym">Neptunus trituberculatus</name>
    <dbReference type="NCBI Taxonomy" id="210409"/>
    <lineage>
        <taxon>Eukaryota</taxon>
        <taxon>Metazoa</taxon>
        <taxon>Ecdysozoa</taxon>
        <taxon>Arthropoda</taxon>
        <taxon>Crustacea</taxon>
        <taxon>Multicrustacea</taxon>
        <taxon>Malacostraca</taxon>
        <taxon>Eumalacostraca</taxon>
        <taxon>Eucarida</taxon>
        <taxon>Decapoda</taxon>
        <taxon>Pleocyemata</taxon>
        <taxon>Brachyura</taxon>
        <taxon>Eubrachyura</taxon>
        <taxon>Portunoidea</taxon>
        <taxon>Portunidae</taxon>
        <taxon>Portuninae</taxon>
        <taxon>Portunus</taxon>
    </lineage>
</organism>
<name>A0A5B7HIT9_PORTR</name>
<sequence>MQSGRWSKVRVPRGSVSTITLRFLTLRR</sequence>